<dbReference type="RefSeq" id="XP_027351166.1">
    <property type="nucleotide sequence ID" value="XM_027495365.1"/>
</dbReference>
<dbReference type="PROSITE" id="PS50158">
    <property type="entry name" value="ZF_CCHC"/>
    <property type="match status" value="1"/>
</dbReference>
<feature type="region of interest" description="Disordered" evidence="2">
    <location>
        <begin position="34"/>
        <end position="57"/>
    </location>
</feature>
<dbReference type="InterPro" id="IPR032567">
    <property type="entry name" value="RTL1-rel"/>
</dbReference>
<reference evidence="5" key="2">
    <citation type="submission" date="2025-08" db="UniProtKB">
        <authorList>
            <consortium name="RefSeq"/>
        </authorList>
    </citation>
    <scope>IDENTIFICATION</scope>
    <source>
        <tissue evidence="5">Young leaves</tissue>
    </source>
</reference>
<dbReference type="CDD" id="cd00303">
    <property type="entry name" value="retropepsin_like"/>
    <property type="match status" value="1"/>
</dbReference>
<protein>
    <submittedName>
        <fullName evidence="5">Uncharacterized protein LOC113862276</fullName>
    </submittedName>
</protein>
<dbReference type="Pfam" id="PF08284">
    <property type="entry name" value="RVP_2"/>
    <property type="match status" value="1"/>
</dbReference>
<dbReference type="OrthoDB" id="1731756at2759"/>
<dbReference type="InterPro" id="IPR036875">
    <property type="entry name" value="Znf_CCHC_sf"/>
</dbReference>
<gene>
    <name evidence="5" type="primary">LOC113862276</name>
</gene>
<dbReference type="SUPFAM" id="SSF57756">
    <property type="entry name" value="Retrovirus zinc finger-like domains"/>
    <property type="match status" value="1"/>
</dbReference>
<dbReference type="PANTHER" id="PTHR15503:SF45">
    <property type="entry name" value="RNA-DIRECTED DNA POLYMERASE HOMOLOG"/>
    <property type="match status" value="1"/>
</dbReference>
<dbReference type="GeneID" id="113862276"/>
<evidence type="ECO:0000259" key="3">
    <source>
        <dbReference type="PROSITE" id="PS50158"/>
    </source>
</evidence>
<dbReference type="InterPro" id="IPR021109">
    <property type="entry name" value="Peptidase_aspartic_dom_sf"/>
</dbReference>
<proteinExistence type="predicted"/>
<dbReference type="GO" id="GO:0003676">
    <property type="term" value="F:nucleic acid binding"/>
    <property type="evidence" value="ECO:0007669"/>
    <property type="project" value="InterPro"/>
</dbReference>
<evidence type="ECO:0000256" key="1">
    <source>
        <dbReference type="PROSITE-ProRule" id="PRU00047"/>
    </source>
</evidence>
<keyword evidence="1" id="KW-0479">Metal-binding</keyword>
<reference evidence="4" key="1">
    <citation type="journal article" date="2019" name="Toxins">
        <title>Detection of Abrin-Like and Prepropulchellin-Like Toxin Genes and Transcripts Using Whole Genome Sequencing and Full-Length Transcript Sequencing of Abrus precatorius.</title>
        <authorList>
            <person name="Hovde B.T."/>
            <person name="Daligault H.E."/>
            <person name="Hanschen E.R."/>
            <person name="Kunde Y.A."/>
            <person name="Johnson M.B."/>
            <person name="Starkenburg S.R."/>
            <person name="Johnson S.L."/>
        </authorList>
    </citation>
    <scope>NUCLEOTIDE SEQUENCE [LARGE SCALE GENOMIC DNA]</scope>
</reference>
<evidence type="ECO:0000313" key="5">
    <source>
        <dbReference type="RefSeq" id="XP_027351166.1"/>
    </source>
</evidence>
<feature type="compositionally biased region" description="Polar residues" evidence="2">
    <location>
        <begin position="43"/>
        <end position="55"/>
    </location>
</feature>
<dbReference type="GO" id="GO:0008270">
    <property type="term" value="F:zinc ion binding"/>
    <property type="evidence" value="ECO:0007669"/>
    <property type="project" value="UniProtKB-KW"/>
</dbReference>
<sequence length="284" mass="31056">MVKDCPQPRITCSNCGKLGHIANECWAAKRGGSTSAAKRPKSRGSTGPSTGQKSSIPGRVFAMSGAQASQSEELIRGKCIIKGRLLDVLFDSGAMHSFISVDCVKSLNLYVTKLPCNVVVTTRTGKLVVTLCVCLGCAMMVHGREFEVDLICLPLSQLDVIVGMNWLAANHVLLDCRAKTLIFDATMIEVPRLMSHSAWESMVNAKTFMVMFSMEAESAVEAEYIPVVRDFLEVFPEDISELPPEREIEFVIDLILGASPISVAPYRMSLVELAKVKKQVEDLL</sequence>
<dbReference type="SUPFAM" id="SSF56672">
    <property type="entry name" value="DNA/RNA polymerases"/>
    <property type="match status" value="1"/>
</dbReference>
<dbReference type="Pfam" id="PF00098">
    <property type="entry name" value="zf-CCHC"/>
    <property type="match status" value="1"/>
</dbReference>
<name>A0A8B8L4E6_ABRPR</name>
<dbReference type="AlphaFoldDB" id="A0A8B8L4E6"/>
<keyword evidence="4" id="KW-1185">Reference proteome</keyword>
<evidence type="ECO:0000313" key="4">
    <source>
        <dbReference type="Proteomes" id="UP000694853"/>
    </source>
</evidence>
<accession>A0A8B8L4E6</accession>
<organism evidence="4 5">
    <name type="scientific">Abrus precatorius</name>
    <name type="common">Indian licorice</name>
    <name type="synonym">Glycine abrus</name>
    <dbReference type="NCBI Taxonomy" id="3816"/>
    <lineage>
        <taxon>Eukaryota</taxon>
        <taxon>Viridiplantae</taxon>
        <taxon>Streptophyta</taxon>
        <taxon>Embryophyta</taxon>
        <taxon>Tracheophyta</taxon>
        <taxon>Spermatophyta</taxon>
        <taxon>Magnoliopsida</taxon>
        <taxon>eudicotyledons</taxon>
        <taxon>Gunneridae</taxon>
        <taxon>Pentapetalae</taxon>
        <taxon>rosids</taxon>
        <taxon>fabids</taxon>
        <taxon>Fabales</taxon>
        <taxon>Fabaceae</taxon>
        <taxon>Papilionoideae</taxon>
        <taxon>50 kb inversion clade</taxon>
        <taxon>NPAAA clade</taxon>
        <taxon>indigoferoid/millettioid clade</taxon>
        <taxon>Abreae</taxon>
        <taxon>Abrus</taxon>
    </lineage>
</organism>
<dbReference type="Proteomes" id="UP000694853">
    <property type="component" value="Unplaced"/>
</dbReference>
<dbReference type="Gene3D" id="2.40.70.10">
    <property type="entry name" value="Acid Proteases"/>
    <property type="match status" value="1"/>
</dbReference>
<dbReference type="SMART" id="SM00343">
    <property type="entry name" value="ZnF_C2HC"/>
    <property type="match status" value="1"/>
</dbReference>
<dbReference type="SUPFAM" id="SSF50630">
    <property type="entry name" value="Acid proteases"/>
    <property type="match status" value="1"/>
</dbReference>
<evidence type="ECO:0000256" key="2">
    <source>
        <dbReference type="SAM" id="MobiDB-lite"/>
    </source>
</evidence>
<keyword evidence="1" id="KW-0863">Zinc-finger</keyword>
<dbReference type="Gene3D" id="4.10.60.10">
    <property type="entry name" value="Zinc finger, CCHC-type"/>
    <property type="match status" value="1"/>
</dbReference>
<feature type="domain" description="CCHC-type" evidence="3">
    <location>
        <begin position="12"/>
        <end position="25"/>
    </location>
</feature>
<dbReference type="InterPro" id="IPR043502">
    <property type="entry name" value="DNA/RNA_pol_sf"/>
</dbReference>
<dbReference type="PANTHER" id="PTHR15503">
    <property type="entry name" value="LDOC1 RELATED"/>
    <property type="match status" value="1"/>
</dbReference>
<keyword evidence="1" id="KW-0862">Zinc</keyword>
<dbReference type="KEGG" id="aprc:113862276"/>
<dbReference type="InterPro" id="IPR001878">
    <property type="entry name" value="Znf_CCHC"/>
</dbReference>